<keyword evidence="3" id="KW-1185">Reference proteome</keyword>
<comment type="caution">
    <text evidence="2">The sequence shown here is derived from an EMBL/GenBank/DDBJ whole genome shotgun (WGS) entry which is preliminary data.</text>
</comment>
<evidence type="ECO:0000256" key="1">
    <source>
        <dbReference type="SAM" id="MobiDB-lite"/>
    </source>
</evidence>
<name>A0ABR3FNB0_9AGAR</name>
<sequence length="428" mass="46620">MTSTASLADLAAVVARLPSSPGRGWFDNYLAPSSLNPRKSTDPGDDSNVYVFVDKHNHTALISMFLYTNTLSPTSKKRSFTQLGEYFNLYYDDNMQTFPEDKFKSTRLSLCCDFVESRAEIPDEVWRNSSNALKSLRKLQKDAEARLNRQALVESIPSSLIRPSITGQDAAVTVLHSEKLFNLESVRLSNVNNSLDGVMKQTHAIANAQSMNIVNPVWLHDMPDSRGLYKATLHEMNAANCIFLQVPDIYDLDGVLIQPADYQAVIGDRQLVFVECSLKMWHFAPGKTRTAHSRVYHSVVKEMHLLRTEPDEHKASIMRKLVDRLARVRTVGVTATVSSAEAGASDNESLATLSASGGSESEAVVVNVIPAEGVVNGSSVEASSSSTRSNSQAQQVAASDPGNKSTSSKRGHDGSSSAGKPAKSARRG</sequence>
<dbReference type="EMBL" id="JBAHYK010000201">
    <property type="protein sequence ID" value="KAL0576756.1"/>
    <property type="molecule type" value="Genomic_DNA"/>
</dbReference>
<gene>
    <name evidence="2" type="ORF">V5O48_005221</name>
</gene>
<feature type="compositionally biased region" description="Low complexity" evidence="1">
    <location>
        <begin position="379"/>
        <end position="391"/>
    </location>
</feature>
<feature type="region of interest" description="Disordered" evidence="1">
    <location>
        <begin position="379"/>
        <end position="428"/>
    </location>
</feature>
<organism evidence="2 3">
    <name type="scientific">Marasmius crinis-equi</name>
    <dbReference type="NCBI Taxonomy" id="585013"/>
    <lineage>
        <taxon>Eukaryota</taxon>
        <taxon>Fungi</taxon>
        <taxon>Dikarya</taxon>
        <taxon>Basidiomycota</taxon>
        <taxon>Agaricomycotina</taxon>
        <taxon>Agaricomycetes</taxon>
        <taxon>Agaricomycetidae</taxon>
        <taxon>Agaricales</taxon>
        <taxon>Marasmiineae</taxon>
        <taxon>Marasmiaceae</taxon>
        <taxon>Marasmius</taxon>
    </lineage>
</organism>
<protein>
    <submittedName>
        <fullName evidence="2">Uncharacterized protein</fullName>
    </submittedName>
</protein>
<proteinExistence type="predicted"/>
<evidence type="ECO:0000313" key="2">
    <source>
        <dbReference type="EMBL" id="KAL0576756.1"/>
    </source>
</evidence>
<accession>A0ABR3FNB0</accession>
<dbReference type="Proteomes" id="UP001465976">
    <property type="component" value="Unassembled WGS sequence"/>
</dbReference>
<feature type="compositionally biased region" description="Polar residues" evidence="1">
    <location>
        <begin position="392"/>
        <end position="408"/>
    </location>
</feature>
<reference evidence="2 3" key="1">
    <citation type="submission" date="2024-02" db="EMBL/GenBank/DDBJ databases">
        <title>A draft genome for the cacao thread blight pathogen Marasmius crinis-equi.</title>
        <authorList>
            <person name="Cohen S.P."/>
            <person name="Baruah I.K."/>
            <person name="Amoako-Attah I."/>
            <person name="Bukari Y."/>
            <person name="Meinhardt L.W."/>
            <person name="Bailey B.A."/>
        </authorList>
    </citation>
    <scope>NUCLEOTIDE SEQUENCE [LARGE SCALE GENOMIC DNA]</scope>
    <source>
        <strain evidence="2 3">GH-76</strain>
    </source>
</reference>
<evidence type="ECO:0000313" key="3">
    <source>
        <dbReference type="Proteomes" id="UP001465976"/>
    </source>
</evidence>